<dbReference type="InterPro" id="IPR032675">
    <property type="entry name" value="LRR_dom_sf"/>
</dbReference>
<name>A0AAD6EU15_9POAL</name>
<dbReference type="Pfam" id="PF23559">
    <property type="entry name" value="WHD_DRP"/>
    <property type="match status" value="1"/>
</dbReference>
<feature type="domain" description="Disease resistance R13L4/SHOC-2-like LRR" evidence="4">
    <location>
        <begin position="87"/>
        <end position="402"/>
    </location>
</feature>
<evidence type="ECO:0000313" key="6">
    <source>
        <dbReference type="Proteomes" id="UP001210211"/>
    </source>
</evidence>
<feature type="domain" description="Disease resistance protein winged helix" evidence="3">
    <location>
        <begin position="1"/>
        <end position="42"/>
    </location>
</feature>
<dbReference type="EMBL" id="JAMRDG010000001">
    <property type="protein sequence ID" value="KAJ3701202.1"/>
    <property type="molecule type" value="Genomic_DNA"/>
</dbReference>
<evidence type="ECO:0000259" key="3">
    <source>
        <dbReference type="Pfam" id="PF23559"/>
    </source>
</evidence>
<evidence type="ECO:0000313" key="5">
    <source>
        <dbReference type="EMBL" id="KAJ3701202.1"/>
    </source>
</evidence>
<evidence type="ECO:0000259" key="4">
    <source>
        <dbReference type="Pfam" id="PF23598"/>
    </source>
</evidence>
<dbReference type="PANTHER" id="PTHR23155:SF1185">
    <property type="entry name" value="DISEASE RESISTANCE RPP8-LIKE PROTEIN 3-RELATED"/>
    <property type="match status" value="1"/>
</dbReference>
<dbReference type="Pfam" id="PF23598">
    <property type="entry name" value="LRR_14"/>
    <property type="match status" value="1"/>
</dbReference>
<comment type="caution">
    <text evidence="5">The sequence shown here is derived from an EMBL/GenBank/DDBJ whole genome shotgun (WGS) entry which is preliminary data.</text>
</comment>
<dbReference type="Proteomes" id="UP001210211">
    <property type="component" value="Unassembled WGS sequence"/>
</dbReference>
<protein>
    <submittedName>
        <fullName evidence="5">Uncharacterized protein</fullName>
    </submittedName>
</protein>
<evidence type="ECO:0000256" key="1">
    <source>
        <dbReference type="ARBA" id="ARBA00022737"/>
    </source>
</evidence>
<dbReference type="InterPro" id="IPR058922">
    <property type="entry name" value="WHD_DRP"/>
</dbReference>
<keyword evidence="2" id="KW-0611">Plant defense</keyword>
<accession>A0AAD6EU15</accession>
<sequence>MEETAVDYLEDLVQRSMIQVSKRSLNESIKYCRMHDLLRDLAIEKAKENNFLQIISNQGNQSSSSGNIRRVALHCHCEDIMKYTSPKLRSLLYFDDDMKVSRFKYLKVLHQTTRGFGGSIRDISKYMTQLRYLGYFAPITSYFHFEHKSEIEVWKRIGRMRYLQTLYFQNYGRTLGGGPGVECIWNIKTLRHVILPFLEGPPSTADLPHLQTLKTVKVRKEWLVNGWPKLPNIRVLRIVNFPPNYDESFRIFLNGLHNLTSLHIILYLERPVSYEVLDMSTFPSYNHLQSLRLKGVWEWKYWNQSITGNSTIMDIRFFPIHLIKLVLQKSHFKEDPMPVLEKLKNLRKLSLDDAYDGKQLSCSGGGFLRLEYLYIYGQYLEEWKVEKGGMPFLKMIQMNCQKLVAIPELQQMTSINNLTLTVHPDLHKRLKEEESYKIQHIPFVKIFE</sequence>
<dbReference type="InterPro" id="IPR044974">
    <property type="entry name" value="Disease_R_plants"/>
</dbReference>
<dbReference type="SUPFAM" id="SSF52058">
    <property type="entry name" value="L domain-like"/>
    <property type="match status" value="1"/>
</dbReference>
<proteinExistence type="predicted"/>
<dbReference type="PANTHER" id="PTHR23155">
    <property type="entry name" value="DISEASE RESISTANCE PROTEIN RP"/>
    <property type="match status" value="1"/>
</dbReference>
<reference evidence="5 6" key="1">
    <citation type="journal article" date="2022" name="Cell">
        <title>Repeat-based holocentromeres influence genome architecture and karyotype evolution.</title>
        <authorList>
            <person name="Hofstatter P.G."/>
            <person name="Thangavel G."/>
            <person name="Lux T."/>
            <person name="Neumann P."/>
            <person name="Vondrak T."/>
            <person name="Novak P."/>
            <person name="Zhang M."/>
            <person name="Costa L."/>
            <person name="Castellani M."/>
            <person name="Scott A."/>
            <person name="Toegelov H."/>
            <person name="Fuchs J."/>
            <person name="Mata-Sucre Y."/>
            <person name="Dias Y."/>
            <person name="Vanzela A.L.L."/>
            <person name="Huettel B."/>
            <person name="Almeida C.C.S."/>
            <person name="Simkova H."/>
            <person name="Souza G."/>
            <person name="Pedrosa-Harand A."/>
            <person name="Macas J."/>
            <person name="Mayer K.F.X."/>
            <person name="Houben A."/>
            <person name="Marques A."/>
        </authorList>
    </citation>
    <scope>NUCLEOTIDE SEQUENCE [LARGE SCALE GENOMIC DNA]</scope>
    <source>
        <strain evidence="5">RhyTen1mFocal</strain>
    </source>
</reference>
<keyword evidence="1" id="KW-0677">Repeat</keyword>
<dbReference type="InterPro" id="IPR036388">
    <property type="entry name" value="WH-like_DNA-bd_sf"/>
</dbReference>
<dbReference type="AlphaFoldDB" id="A0AAD6EU15"/>
<gene>
    <name evidence="5" type="ORF">LUZ61_004907</name>
</gene>
<keyword evidence="6" id="KW-1185">Reference proteome</keyword>
<dbReference type="Gene3D" id="3.80.10.10">
    <property type="entry name" value="Ribonuclease Inhibitor"/>
    <property type="match status" value="1"/>
</dbReference>
<evidence type="ECO:0000256" key="2">
    <source>
        <dbReference type="ARBA" id="ARBA00022821"/>
    </source>
</evidence>
<organism evidence="5 6">
    <name type="scientific">Rhynchospora tenuis</name>
    <dbReference type="NCBI Taxonomy" id="198213"/>
    <lineage>
        <taxon>Eukaryota</taxon>
        <taxon>Viridiplantae</taxon>
        <taxon>Streptophyta</taxon>
        <taxon>Embryophyta</taxon>
        <taxon>Tracheophyta</taxon>
        <taxon>Spermatophyta</taxon>
        <taxon>Magnoliopsida</taxon>
        <taxon>Liliopsida</taxon>
        <taxon>Poales</taxon>
        <taxon>Cyperaceae</taxon>
        <taxon>Cyperoideae</taxon>
        <taxon>Rhynchosporeae</taxon>
        <taxon>Rhynchospora</taxon>
    </lineage>
</organism>
<dbReference type="InterPro" id="IPR055414">
    <property type="entry name" value="LRR_R13L4/SHOC2-like"/>
</dbReference>
<dbReference type="Gene3D" id="1.10.10.10">
    <property type="entry name" value="Winged helix-like DNA-binding domain superfamily/Winged helix DNA-binding domain"/>
    <property type="match status" value="1"/>
</dbReference>
<dbReference type="GO" id="GO:0098542">
    <property type="term" value="P:defense response to other organism"/>
    <property type="evidence" value="ECO:0007669"/>
    <property type="project" value="TreeGrafter"/>
</dbReference>